<dbReference type="EMBL" id="MFEL01000012">
    <property type="protein sequence ID" value="OGE81007.1"/>
    <property type="molecule type" value="Genomic_DNA"/>
</dbReference>
<name>A0A1F5NTL8_9BACT</name>
<comment type="caution">
    <text evidence="3">The sequence shown here is derived from an EMBL/GenBank/DDBJ whole genome shotgun (WGS) entry which is preliminary data.</text>
</comment>
<keyword evidence="1" id="KW-0175">Coiled coil</keyword>
<feature type="transmembrane region" description="Helical" evidence="2">
    <location>
        <begin position="21"/>
        <end position="46"/>
    </location>
</feature>
<reference evidence="3 4" key="1">
    <citation type="journal article" date="2016" name="Nat. Commun.">
        <title>Thousands of microbial genomes shed light on interconnected biogeochemical processes in an aquifer system.</title>
        <authorList>
            <person name="Anantharaman K."/>
            <person name="Brown C.T."/>
            <person name="Hug L.A."/>
            <person name="Sharon I."/>
            <person name="Castelle C.J."/>
            <person name="Probst A.J."/>
            <person name="Thomas B.C."/>
            <person name="Singh A."/>
            <person name="Wilkins M.J."/>
            <person name="Karaoz U."/>
            <person name="Brodie E.L."/>
            <person name="Williams K.H."/>
            <person name="Hubbard S.S."/>
            <person name="Banfield J.F."/>
        </authorList>
    </citation>
    <scope>NUCLEOTIDE SEQUENCE [LARGE SCALE GENOMIC DNA]</scope>
</reference>
<proteinExistence type="predicted"/>
<evidence type="ECO:0000313" key="4">
    <source>
        <dbReference type="Proteomes" id="UP000178892"/>
    </source>
</evidence>
<dbReference type="Proteomes" id="UP000178892">
    <property type="component" value="Unassembled WGS sequence"/>
</dbReference>
<accession>A0A1F5NTL8</accession>
<organism evidence="3 4">
    <name type="scientific">Candidatus Doudnabacteria bacterium RIFCSPHIGHO2_01_FULL_46_24</name>
    <dbReference type="NCBI Taxonomy" id="1817825"/>
    <lineage>
        <taxon>Bacteria</taxon>
        <taxon>Candidatus Doudnaibacteriota</taxon>
    </lineage>
</organism>
<evidence type="ECO:0008006" key="5">
    <source>
        <dbReference type="Google" id="ProtNLM"/>
    </source>
</evidence>
<evidence type="ECO:0000313" key="3">
    <source>
        <dbReference type="EMBL" id="OGE81007.1"/>
    </source>
</evidence>
<dbReference type="STRING" id="1817825.A2720_03825"/>
<feature type="transmembrane region" description="Helical" evidence="2">
    <location>
        <begin position="52"/>
        <end position="71"/>
    </location>
</feature>
<keyword evidence="2" id="KW-1133">Transmembrane helix</keyword>
<keyword evidence="2" id="KW-0472">Membrane</keyword>
<gene>
    <name evidence="3" type="ORF">A2720_03825</name>
</gene>
<protein>
    <recommendedName>
        <fullName evidence="5">DUF1003 domain-containing protein</fullName>
    </recommendedName>
</protein>
<sequence>MNFKDRLEFKHIKDLPIKVTDWLGSSWSLLLHTLFFAAMFGLYLIGYDFEKMLLILTTLVSLEAIYLSIFIQMTVNRNTQSLQEVEENIDEIQEDIQEDDKLEVVTTQTLTTIENRLQSLIKEIETIKNQQK</sequence>
<feature type="coiled-coil region" evidence="1">
    <location>
        <begin position="75"/>
        <end position="130"/>
    </location>
</feature>
<evidence type="ECO:0000256" key="1">
    <source>
        <dbReference type="SAM" id="Coils"/>
    </source>
</evidence>
<evidence type="ECO:0000256" key="2">
    <source>
        <dbReference type="SAM" id="Phobius"/>
    </source>
</evidence>
<keyword evidence="2" id="KW-0812">Transmembrane</keyword>
<dbReference type="AlphaFoldDB" id="A0A1F5NTL8"/>